<name>A0A0S4IVT7_BODSA</name>
<reference evidence="3" key="1">
    <citation type="submission" date="2015-09" db="EMBL/GenBank/DDBJ databases">
        <authorList>
            <consortium name="Pathogen Informatics"/>
        </authorList>
    </citation>
    <scope>NUCLEOTIDE SEQUENCE [LARGE SCALE GENOMIC DNA]</scope>
    <source>
        <strain evidence="3">Lake Konstanz</strain>
    </source>
</reference>
<dbReference type="SMART" id="SM00504">
    <property type="entry name" value="Ubox"/>
    <property type="match status" value="1"/>
</dbReference>
<evidence type="ECO:0000313" key="2">
    <source>
        <dbReference type="EMBL" id="CUF61549.1"/>
    </source>
</evidence>
<dbReference type="OrthoDB" id="424220at2759"/>
<organism evidence="2 3">
    <name type="scientific">Bodo saltans</name>
    <name type="common">Flagellated protozoan</name>
    <dbReference type="NCBI Taxonomy" id="75058"/>
    <lineage>
        <taxon>Eukaryota</taxon>
        <taxon>Discoba</taxon>
        <taxon>Euglenozoa</taxon>
        <taxon>Kinetoplastea</taxon>
        <taxon>Metakinetoplastina</taxon>
        <taxon>Eubodonida</taxon>
        <taxon>Bodonidae</taxon>
        <taxon>Bodo</taxon>
    </lineage>
</organism>
<sequence length="613" mass="67807">MSIVELDARIASNPAPLSEEELEYWIAESDIARSKEFYAPDKETAKQCVGRVSSNFVDIYLNNANPNEVPLRRKTKFCLVLNNFALHKPVRNSVFNAIKNLSGIFEDSMKKEGTMPFDSELGRMSEHVLVLLMRVCQYKLKAAQVHEFAENNTQFAVQLLLAILLKEPPYEFELRCNCISGLLGFTQPQAFFSADQAVEVHSCEGFTTKIDFTLNLMLRLQSVQVVNDVLLPQLLDSNTVPSIVHVALCNMMRCIMNIFQFCSQGATQWRQHVLLSTTLVDGAVAIYIQSQTNALQSLLELTTANSAVPNDMVQGIGLALKFCSFATFHMGRHGRCVRPLCGFIHDLLQLSIRSVVYNPQLSGLMLTVFTNLFHFLCNVDALAGDDGVVEDVSELIPELTSENLKQSIQAFLAKEVASCGAPFLDAWHNKFISVDTDALVSQECVTFQLIDSFYTALKVGSAAAAQPAVPAQNEKRLLGDMPSLAAPAQQEKKKKKKVAVEQAGAVELGQQITVKSSSVASASNASVPKEFLCALSGNTMKNPVYSPYGHTFDRETIELWIKQQGSVCPITGKPLSLDQLQPHKQLQQQIMTAVIQQSMADFNQEEAADLYDF</sequence>
<dbReference type="CDD" id="cd16664">
    <property type="entry name" value="RING-Ubox_PUB"/>
    <property type="match status" value="1"/>
</dbReference>
<dbReference type="GO" id="GO:0004842">
    <property type="term" value="F:ubiquitin-protein transferase activity"/>
    <property type="evidence" value="ECO:0007669"/>
    <property type="project" value="InterPro"/>
</dbReference>
<dbReference type="EMBL" id="CYKH01000368">
    <property type="protein sequence ID" value="CUF61549.1"/>
    <property type="molecule type" value="Genomic_DNA"/>
</dbReference>
<dbReference type="GO" id="GO:0016567">
    <property type="term" value="P:protein ubiquitination"/>
    <property type="evidence" value="ECO:0007669"/>
    <property type="project" value="InterPro"/>
</dbReference>
<dbReference type="InterPro" id="IPR052085">
    <property type="entry name" value="WD-SAM-U-box"/>
</dbReference>
<dbReference type="OMA" id="YHMEEAS"/>
<feature type="domain" description="U-box" evidence="1">
    <location>
        <begin position="526"/>
        <end position="600"/>
    </location>
</feature>
<evidence type="ECO:0000313" key="3">
    <source>
        <dbReference type="Proteomes" id="UP000051952"/>
    </source>
</evidence>
<dbReference type="SUPFAM" id="SSF57850">
    <property type="entry name" value="RING/U-box"/>
    <property type="match status" value="1"/>
</dbReference>
<dbReference type="InterPro" id="IPR045210">
    <property type="entry name" value="RING-Ubox_PUB"/>
</dbReference>
<keyword evidence="3" id="KW-1185">Reference proteome</keyword>
<dbReference type="InterPro" id="IPR003613">
    <property type="entry name" value="Ubox_domain"/>
</dbReference>
<dbReference type="VEuPathDB" id="TriTrypDB:BSAL_64110"/>
<dbReference type="AlphaFoldDB" id="A0A0S4IVT7"/>
<evidence type="ECO:0000259" key="1">
    <source>
        <dbReference type="PROSITE" id="PS51698"/>
    </source>
</evidence>
<dbReference type="PANTHER" id="PTHR46573:SF1">
    <property type="entry name" value="WD REPEAT, SAM AND U-BOX DOMAIN-CONTAINING PROTEIN 1"/>
    <property type="match status" value="1"/>
</dbReference>
<accession>A0A0S4IVT7</accession>
<dbReference type="InterPro" id="IPR013083">
    <property type="entry name" value="Znf_RING/FYVE/PHD"/>
</dbReference>
<proteinExistence type="predicted"/>
<protein>
    <submittedName>
        <fullName evidence="2">U-box domain protein, putative</fullName>
    </submittedName>
</protein>
<gene>
    <name evidence="2" type="ORF">BSAL_64110</name>
</gene>
<dbReference type="Proteomes" id="UP000051952">
    <property type="component" value="Unassembled WGS sequence"/>
</dbReference>
<dbReference type="PANTHER" id="PTHR46573">
    <property type="entry name" value="WD REPEAT, SAM AND U-BOX DOMAIN-CONTAINING PROTEIN 1"/>
    <property type="match status" value="1"/>
</dbReference>
<dbReference type="Gene3D" id="3.30.40.10">
    <property type="entry name" value="Zinc/RING finger domain, C3HC4 (zinc finger)"/>
    <property type="match status" value="1"/>
</dbReference>
<dbReference type="Pfam" id="PF04564">
    <property type="entry name" value="U-box"/>
    <property type="match status" value="1"/>
</dbReference>
<dbReference type="PROSITE" id="PS51698">
    <property type="entry name" value="U_BOX"/>
    <property type="match status" value="1"/>
</dbReference>